<dbReference type="InterPro" id="IPR030381">
    <property type="entry name" value="G_DYNAMIN_dom"/>
</dbReference>
<keyword evidence="6 9" id="KW-0067">ATP-binding</keyword>
<dbReference type="PROSITE" id="PS00108">
    <property type="entry name" value="PROTEIN_KINASE_ST"/>
    <property type="match status" value="1"/>
</dbReference>
<dbReference type="InterPro" id="IPR029058">
    <property type="entry name" value="AB_hydrolase_fold"/>
</dbReference>
<feature type="region of interest" description="Disordered" evidence="11">
    <location>
        <begin position="1990"/>
        <end position="2038"/>
    </location>
</feature>
<feature type="domain" description="Protein kinase" evidence="14">
    <location>
        <begin position="1176"/>
        <end position="1427"/>
    </location>
</feature>
<feature type="transmembrane region" description="Helical" evidence="12">
    <location>
        <begin position="2091"/>
        <end position="2113"/>
    </location>
</feature>
<evidence type="ECO:0000256" key="9">
    <source>
        <dbReference type="PROSITE-ProRule" id="PRU10141"/>
    </source>
</evidence>
<dbReference type="GO" id="GO:0003924">
    <property type="term" value="F:GTPase activity"/>
    <property type="evidence" value="ECO:0007669"/>
    <property type="project" value="InterPro"/>
</dbReference>
<keyword evidence="8 10" id="KW-0326">Glycosidase</keyword>
<feature type="region of interest" description="Disordered" evidence="11">
    <location>
        <begin position="563"/>
        <end position="586"/>
    </location>
</feature>
<evidence type="ECO:0000256" key="13">
    <source>
        <dbReference type="SAM" id="SignalP"/>
    </source>
</evidence>
<dbReference type="FunFam" id="1.10.510.10:FF:000571">
    <property type="entry name" value="Maternal embryonic leucine zipper kinase"/>
    <property type="match status" value="1"/>
</dbReference>
<dbReference type="InterPro" id="IPR045063">
    <property type="entry name" value="Dynamin_N"/>
</dbReference>
<dbReference type="InterPro" id="IPR000375">
    <property type="entry name" value="Dynamin_stalk"/>
</dbReference>
<feature type="transmembrane region" description="Helical" evidence="12">
    <location>
        <begin position="2256"/>
        <end position="2276"/>
    </location>
</feature>
<keyword evidence="7" id="KW-0342">GTP-binding</keyword>
<name>A0A1Q9EUU9_SYMMI</name>
<evidence type="ECO:0000256" key="6">
    <source>
        <dbReference type="ARBA" id="ARBA00022840"/>
    </source>
</evidence>
<dbReference type="InterPro" id="IPR000743">
    <property type="entry name" value="Glyco_hydro_28"/>
</dbReference>
<dbReference type="InterPro" id="IPR003130">
    <property type="entry name" value="GED"/>
</dbReference>
<dbReference type="CDD" id="cd02954">
    <property type="entry name" value="DIM1"/>
    <property type="match status" value="1"/>
</dbReference>
<feature type="signal peptide" evidence="13">
    <location>
        <begin position="1"/>
        <end position="20"/>
    </location>
</feature>
<comment type="subunit">
    <text evidence="3">Monomer.</text>
</comment>
<dbReference type="PANTHER" id="PTHR11566:SF233">
    <property type="entry name" value="CHROMOSOME UNDETERMINED SCAFFOLD_59, WHOLE GENOME SHOTGUN SEQUENCE"/>
    <property type="match status" value="1"/>
</dbReference>
<evidence type="ECO:0000313" key="17">
    <source>
        <dbReference type="EMBL" id="OLQ11198.1"/>
    </source>
</evidence>
<feature type="transmembrane region" description="Helical" evidence="12">
    <location>
        <begin position="2057"/>
        <end position="2084"/>
    </location>
</feature>
<feature type="region of interest" description="Disordered" evidence="11">
    <location>
        <begin position="1466"/>
        <end position="1567"/>
    </location>
</feature>
<feature type="chain" id="PRO_5012163880" evidence="13">
    <location>
        <begin position="21"/>
        <end position="3199"/>
    </location>
</feature>
<keyword evidence="12" id="KW-0812">Transmembrane</keyword>
<dbReference type="InterPro" id="IPR011050">
    <property type="entry name" value="Pectin_lyase_fold/virulence"/>
</dbReference>
<dbReference type="GO" id="GO:0004672">
    <property type="term" value="F:protein kinase activity"/>
    <property type="evidence" value="ECO:0007669"/>
    <property type="project" value="InterPro"/>
</dbReference>
<evidence type="ECO:0000256" key="5">
    <source>
        <dbReference type="ARBA" id="ARBA00022801"/>
    </source>
</evidence>
<dbReference type="SMART" id="SM00053">
    <property type="entry name" value="DYNc"/>
    <property type="match status" value="1"/>
</dbReference>
<evidence type="ECO:0000256" key="7">
    <source>
        <dbReference type="ARBA" id="ARBA00023134"/>
    </source>
</evidence>
<dbReference type="Gene3D" id="3.40.50.1820">
    <property type="entry name" value="alpha/beta hydrolase"/>
    <property type="match status" value="1"/>
</dbReference>
<dbReference type="Gene3D" id="3.40.30.10">
    <property type="entry name" value="Glutaredoxin"/>
    <property type="match status" value="1"/>
</dbReference>
<dbReference type="Pfam" id="PF02966">
    <property type="entry name" value="DIM1"/>
    <property type="match status" value="1"/>
</dbReference>
<dbReference type="GO" id="GO:0016020">
    <property type="term" value="C:membrane"/>
    <property type="evidence" value="ECO:0007669"/>
    <property type="project" value="TreeGrafter"/>
</dbReference>
<feature type="compositionally biased region" description="Basic and acidic residues" evidence="11">
    <location>
        <begin position="1496"/>
        <end position="1506"/>
    </location>
</feature>
<feature type="region of interest" description="Disordered" evidence="11">
    <location>
        <begin position="728"/>
        <end position="772"/>
    </location>
</feature>
<dbReference type="Pfam" id="PF01031">
    <property type="entry name" value="Dynamin_M"/>
    <property type="match status" value="1"/>
</dbReference>
<dbReference type="PROSITE" id="PS50011">
    <property type="entry name" value="PROTEIN_KINASE_DOM"/>
    <property type="match status" value="1"/>
</dbReference>
<dbReference type="SUPFAM" id="SSF56112">
    <property type="entry name" value="Protein kinase-like (PK-like)"/>
    <property type="match status" value="1"/>
</dbReference>
<comment type="similarity">
    <text evidence="2 10">Belongs to the glycosyl hydrolase 28 family.</text>
</comment>
<feature type="transmembrane region" description="Helical" evidence="12">
    <location>
        <begin position="2156"/>
        <end position="2174"/>
    </location>
</feature>
<feature type="compositionally biased region" description="Polar residues" evidence="11">
    <location>
        <begin position="1513"/>
        <end position="1522"/>
    </location>
</feature>
<dbReference type="Gene3D" id="2.160.20.10">
    <property type="entry name" value="Single-stranded right-handed beta-helix, Pectin lyase-like"/>
    <property type="match status" value="1"/>
</dbReference>
<dbReference type="GO" id="GO:0004650">
    <property type="term" value="F:polygalacturonase activity"/>
    <property type="evidence" value="ECO:0007669"/>
    <property type="project" value="InterPro"/>
</dbReference>
<feature type="binding site" evidence="9">
    <location>
        <position position="1204"/>
    </location>
    <ligand>
        <name>ATP</name>
        <dbReference type="ChEBI" id="CHEBI:30616"/>
    </ligand>
</feature>
<evidence type="ECO:0000256" key="10">
    <source>
        <dbReference type="RuleBase" id="RU361169"/>
    </source>
</evidence>
<feature type="transmembrane region" description="Helical" evidence="12">
    <location>
        <begin position="2282"/>
        <end position="2301"/>
    </location>
</feature>
<keyword evidence="12" id="KW-0472">Membrane</keyword>
<dbReference type="InterPro" id="IPR011009">
    <property type="entry name" value="Kinase-like_dom_sf"/>
</dbReference>
<dbReference type="Pfam" id="PF00069">
    <property type="entry name" value="Pkinase"/>
    <property type="match status" value="1"/>
</dbReference>
<dbReference type="Proteomes" id="UP000186817">
    <property type="component" value="Unassembled WGS sequence"/>
</dbReference>
<dbReference type="GO" id="GO:0046540">
    <property type="term" value="C:U4/U6 x U5 tri-snRNP complex"/>
    <property type="evidence" value="ECO:0007669"/>
    <property type="project" value="InterPro"/>
</dbReference>
<dbReference type="Pfam" id="PF00295">
    <property type="entry name" value="Glyco_hydro_28"/>
    <property type="match status" value="1"/>
</dbReference>
<evidence type="ECO:0000256" key="8">
    <source>
        <dbReference type="ARBA" id="ARBA00023295"/>
    </source>
</evidence>
<dbReference type="GO" id="GO:0005525">
    <property type="term" value="F:GTP binding"/>
    <property type="evidence" value="ECO:0007669"/>
    <property type="project" value="InterPro"/>
</dbReference>
<dbReference type="InterPro" id="IPR022812">
    <property type="entry name" value="Dynamin"/>
</dbReference>
<dbReference type="SUPFAM" id="SSF53474">
    <property type="entry name" value="alpha/beta-Hydrolases"/>
    <property type="match status" value="1"/>
</dbReference>
<keyword evidence="13" id="KW-0732">Signal</keyword>
<accession>A0A1Q9EUU9</accession>
<organism evidence="17 18">
    <name type="scientific">Symbiodinium microadriaticum</name>
    <name type="common">Dinoflagellate</name>
    <name type="synonym">Zooxanthella microadriatica</name>
    <dbReference type="NCBI Taxonomy" id="2951"/>
    <lineage>
        <taxon>Eukaryota</taxon>
        <taxon>Sar</taxon>
        <taxon>Alveolata</taxon>
        <taxon>Dinophyceae</taxon>
        <taxon>Suessiales</taxon>
        <taxon>Symbiodiniaceae</taxon>
        <taxon>Symbiodinium</taxon>
    </lineage>
</organism>
<dbReference type="InterPro" id="IPR027417">
    <property type="entry name" value="P-loop_NTPase"/>
</dbReference>
<feature type="domain" description="GED" evidence="15">
    <location>
        <begin position="625"/>
        <end position="716"/>
    </location>
</feature>
<evidence type="ECO:0000256" key="3">
    <source>
        <dbReference type="ARBA" id="ARBA00011245"/>
    </source>
</evidence>
<feature type="compositionally biased region" description="Acidic residues" evidence="11">
    <location>
        <begin position="2014"/>
        <end position="2023"/>
    </location>
</feature>
<keyword evidence="4 9" id="KW-0547">Nucleotide-binding</keyword>
<dbReference type="SMART" id="SM00302">
    <property type="entry name" value="GED"/>
    <property type="match status" value="1"/>
</dbReference>
<evidence type="ECO:0000256" key="2">
    <source>
        <dbReference type="ARBA" id="ARBA00008834"/>
    </source>
</evidence>
<reference evidence="17 18" key="1">
    <citation type="submission" date="2016-02" db="EMBL/GenBank/DDBJ databases">
        <title>Genome analysis of coral dinoflagellate symbionts highlights evolutionary adaptations to a symbiotic lifestyle.</title>
        <authorList>
            <person name="Aranda M."/>
            <person name="Li Y."/>
            <person name="Liew Y.J."/>
            <person name="Baumgarten S."/>
            <person name="Simakov O."/>
            <person name="Wilson M."/>
            <person name="Piel J."/>
            <person name="Ashoor H."/>
            <person name="Bougouffa S."/>
            <person name="Bajic V.B."/>
            <person name="Ryu T."/>
            <person name="Ravasi T."/>
            <person name="Bayer T."/>
            <person name="Micklem G."/>
            <person name="Kim H."/>
            <person name="Bhak J."/>
            <person name="Lajeunesse T.C."/>
            <person name="Voolstra C.R."/>
        </authorList>
    </citation>
    <scope>NUCLEOTIDE SEQUENCE [LARGE SCALE GENOMIC DNA]</scope>
    <source>
        <strain evidence="17 18">CCMP2467</strain>
    </source>
</reference>
<dbReference type="GO" id="GO:0005874">
    <property type="term" value="C:microtubule"/>
    <property type="evidence" value="ECO:0007669"/>
    <property type="project" value="TreeGrafter"/>
</dbReference>
<keyword evidence="12" id="KW-1133">Transmembrane helix</keyword>
<feature type="transmembrane region" description="Helical" evidence="12">
    <location>
        <begin position="2128"/>
        <end position="2144"/>
    </location>
</feature>
<feature type="domain" description="Dynamin-type G" evidence="16">
    <location>
        <begin position="68"/>
        <end position="344"/>
    </location>
</feature>
<dbReference type="GO" id="GO:0005737">
    <property type="term" value="C:cytoplasm"/>
    <property type="evidence" value="ECO:0007669"/>
    <property type="project" value="TreeGrafter"/>
</dbReference>
<comment type="similarity">
    <text evidence="1">Belongs to the DIM1 family.</text>
</comment>
<dbReference type="InterPro" id="IPR036249">
    <property type="entry name" value="Thioredoxin-like_sf"/>
</dbReference>
<evidence type="ECO:0000313" key="18">
    <source>
        <dbReference type="Proteomes" id="UP000186817"/>
    </source>
</evidence>
<feature type="compositionally biased region" description="Low complexity" evidence="11">
    <location>
        <begin position="728"/>
        <end position="744"/>
    </location>
</feature>
<dbReference type="GO" id="GO:0000398">
    <property type="term" value="P:mRNA splicing, via spliceosome"/>
    <property type="evidence" value="ECO:0007669"/>
    <property type="project" value="InterPro"/>
</dbReference>
<protein>
    <submittedName>
        <fullName evidence="17">Dynamin-1-like protein</fullName>
    </submittedName>
</protein>
<dbReference type="Gene3D" id="1.20.120.1240">
    <property type="entry name" value="Dynamin, middle domain"/>
    <property type="match status" value="1"/>
</dbReference>
<dbReference type="Pfam" id="PF02212">
    <property type="entry name" value="GED"/>
    <property type="match status" value="1"/>
</dbReference>
<feature type="transmembrane region" description="Helical" evidence="12">
    <location>
        <begin position="2186"/>
        <end position="2211"/>
    </location>
</feature>
<dbReference type="GO" id="GO:0008017">
    <property type="term" value="F:microtubule binding"/>
    <property type="evidence" value="ECO:0007669"/>
    <property type="project" value="TreeGrafter"/>
</dbReference>
<dbReference type="PROSITE" id="PS00107">
    <property type="entry name" value="PROTEIN_KINASE_ATP"/>
    <property type="match status" value="1"/>
</dbReference>
<feature type="compositionally biased region" description="Low complexity" evidence="11">
    <location>
        <begin position="1480"/>
        <end position="1493"/>
    </location>
</feature>
<dbReference type="InterPro" id="IPR000719">
    <property type="entry name" value="Prot_kinase_dom"/>
</dbReference>
<dbReference type="InterPro" id="IPR004123">
    <property type="entry name" value="Dim1"/>
</dbReference>
<dbReference type="SUPFAM" id="SSF52540">
    <property type="entry name" value="P-loop containing nucleoside triphosphate hydrolases"/>
    <property type="match status" value="1"/>
</dbReference>
<dbReference type="InterPro" id="IPR001401">
    <property type="entry name" value="Dynamin_GTPase"/>
</dbReference>
<evidence type="ECO:0000259" key="15">
    <source>
        <dbReference type="PROSITE" id="PS51388"/>
    </source>
</evidence>
<dbReference type="PANTHER" id="PTHR11566">
    <property type="entry name" value="DYNAMIN"/>
    <property type="match status" value="1"/>
</dbReference>
<proteinExistence type="inferred from homology"/>
<dbReference type="SUPFAM" id="SSF51126">
    <property type="entry name" value="Pectin lyase-like"/>
    <property type="match status" value="1"/>
</dbReference>
<dbReference type="PROSITE" id="PS51718">
    <property type="entry name" value="G_DYNAMIN_2"/>
    <property type="match status" value="1"/>
</dbReference>
<dbReference type="FunFam" id="3.40.30.10:FF:000004">
    <property type="entry name" value="Spliceosomal protein DIB1"/>
    <property type="match status" value="1"/>
</dbReference>
<dbReference type="SMART" id="SM00220">
    <property type="entry name" value="S_TKc"/>
    <property type="match status" value="1"/>
</dbReference>
<dbReference type="Gene3D" id="3.40.50.300">
    <property type="entry name" value="P-loop containing nucleotide triphosphate hydrolases"/>
    <property type="match status" value="1"/>
</dbReference>
<dbReference type="CDD" id="cd08771">
    <property type="entry name" value="DLP_1"/>
    <property type="match status" value="1"/>
</dbReference>
<dbReference type="OrthoDB" id="187139at2759"/>
<dbReference type="FunFam" id="3.40.50.300:FF:001311">
    <property type="entry name" value="Dynamin-like protein-related"/>
    <property type="match status" value="1"/>
</dbReference>
<dbReference type="EMBL" id="LSRX01000063">
    <property type="protein sequence ID" value="OLQ11198.1"/>
    <property type="molecule type" value="Genomic_DNA"/>
</dbReference>
<evidence type="ECO:0000256" key="12">
    <source>
        <dbReference type="SAM" id="Phobius"/>
    </source>
</evidence>
<evidence type="ECO:0000256" key="11">
    <source>
        <dbReference type="SAM" id="MobiDB-lite"/>
    </source>
</evidence>
<dbReference type="Gene3D" id="1.10.510.10">
    <property type="entry name" value="Transferase(Phosphotransferase) domain 1"/>
    <property type="match status" value="1"/>
</dbReference>
<dbReference type="SMART" id="SM01410">
    <property type="entry name" value="DIM1"/>
    <property type="match status" value="1"/>
</dbReference>
<dbReference type="PROSITE" id="PS51388">
    <property type="entry name" value="GED"/>
    <property type="match status" value="1"/>
</dbReference>
<evidence type="ECO:0000256" key="1">
    <source>
        <dbReference type="ARBA" id="ARBA00008241"/>
    </source>
</evidence>
<sequence length="3199" mass="352567">MLLCLTLVVLTVINITGPLGTPSLAMPTPWHLTRLGSRRNSSMSAIYENLRQLITVVDELRDVGLQHYISLPRIAAIGTQSSGKSSLIESIVGLDFLPRGGGVVTRRPLELRLVHLNTQEYAEDKAWAVFDKVGDKKFTNFDEVRQEIERQTDQVAGSNKGIVNDPIILTIYATGAPDLTLIDLPGVTRVPVKGSDQKEDVEKLTKDMTLHYINDPRTIVLAVLPANQDMSVSDSLQLARQVDPQGLRSIGVITKIDIMDQGTDAATMLRGEDVPLRLGYVGVKMRSQQDIVNKKPVKDSLKDEKEWFDNHRIYSKLPPGMTGTPVLIDKLTQILFKHIRRFLPEIKKEINEKRRSVQDRLDELGEGVPLETAERVQVMWTLVTDYCEMFKNTIRGKYDRKLQRYMCNLPGSASGSGGAKIRTIMNDFLIEFMETKITADMSDDDIDKAIRLHEGDALPGFPSPDTFEFLALPHLQKLAIPSVECVHNIAAALDVLSQRMAHAVFRRFPRMAESVLNMTQNIIQQQKDETRKIVEEQIACYVGYLFTNDPDYLINHGSMEPMYKNQQQQQQPPPPVEEEKKEPGMAEKGFQQVKDATKQGYQSVSNFLKKSEAQRKQQRYSGPFVAEIRKRLDSYFELTVRNIRDSIPKAIGFYLVRAVQDKLQFELLNALNHPDKLSELLGEPPHIVEERRTLNNQLQVLMKASSVLTRDPTLAAIAFEAEDEAAAPAPSAPKAAARPATTPSPAAPMPAPSTGSAVPVSTMPSTKAAVPAPAPKPAGILLMWLPPSGGHARDSLPKDVVIGIELCWLLASARYYMQGKRRRALHGIDGLPSHQQLDTEALRGSDAIDAVLARVYWETQPRLGSFHRRAGMRSAALHVASLLVVAQAVVNPDVCSSKTCTDESAFLQHPAGIEPTKEALQGETEGRFRRYRLRRRRRRGDPGYYRKELTTPLPNVTTTSATTMPTATTTTALPLPASCGALDTLSFGTNMTEFVKIIDWDKQTVANDGVTFDATQTCVNDLFQQNGGVWLMEVSVDGSTFYEWSVYKQIQVRNAFDAHGYIYYWRDADNVLNQDFELYSDVNDAISGSSMWATCTYNDPKAGFARDCCCRSASQAFEPGQGGSGWGFFAPSSFRTNIRWSKIRFSMPTQPLPTLGFQGSLAEKTGAMTRKQVAGYSLERRIGKGSYATVWKGRDDSNESVAVKVISRQTVTETAQLRQEVEVLRKISHPNIVRFRDLKKSAAHFYLVLEYCAGGDLSQFLREKGRVQEETARRFLTQIAEGLSVLHQVNVLHRDLKPQNILLSDSSMDPVLKIADFGFARALPPQDMAATVCGSPLYMAPEILRHEPYDAKADLWSVGAILFELLMGRTPFSGANPMQLLANIEKSPELSFEGVQLSPEGQKFLRALLVSPAQRLSSQAFMQHPYVRLSSTALMPAASVTDESPSPPSNEQQEEMGAEGSFIMTDWVSDPKDGLPKSGAASPASPILASPLSCHSPEESPRDAVEAHGGFITASSSASGQDATPGEGSDPVKKVEELSASEAARPHSETRGVPGTSGQSGSDAMSGKVSPFMAQVIAEACRERPKDAAREEASTAAPNYFRIRRNGSVDEEYVVVTSNNPTSFARGKGPTPAAAASGFCSNLSRIARALEQLAMRASRDLLEVVLRGLPVATMSFMLPHLHSGWAVDQAILSEEERLVIIRFGHDYDSECMKMDEILYSVAEKIKSFAIIYLVDVKEVPDFNTMYELYDPVTVMFFFRNKHMMIDLGTGNNNKVNWAMNDKQEFIDIVETIYRGARKGRGLLYEVQVLSRRPRQVWKLSGIRAACRRGGVFTAAKVQSSACRRAEWLTSTRTEGPTLNLTMPLDGHVRLAEHAPVEALSLLLRALALLEKALKVSLDDEQMGAPLRSDFSRTLASAEEVEKQLRAAISAESTSQPNRAIFESAVQHAKDAAVVLSKGHELLIITEEGIGAPSFRNPAWKFPAQVMEASTTSPQQRGYNAEDLESQGENGTSDGVEDSEDDSESTPKATRDASTSQLHPDDSMHKYWYETTVRLRCIFFVFFSLAIVLAVALGSTTECFFALLATPPSQGLSAGVVFACVFVPAFLLVSAIYVDECIDMGLDAADRPSFGLFRATVTVGLKAISDRVQTDHIERSLIVALESLPIIFAIVTVVFADMKVYWYKDFARGYCLGGLVFAMLVCITYILCHIYVGHNPERDEMMAITYHNMGPLGRFKRVNKRPDKPLVDARPHWGRSVLYFLIGLSLEVLVVILFIILHDFFTVFIGQLLATIFWALSVRQYAPRLLGKAFWITFVFFILLTVGLLMGTLASASVGRRGGKLLEPLVLGPMAPGYGAKGGSFNDLPQNFTVSAGSPHLGYPICSTVWRYPGTPTDPPEERGLDILDLSVLAYASSFFDEADVRRGLGDMLNGTHLADWELLEVESPRTVGRWIVVSFPGLKLRVISVRGTSNVQDAYADLKVYSGVAVLQMTSVFTPVLALMPTGVTQTMMSGRLSRTIFRHHHIALALNNAVKRHEAEAKAAGQKLLMTGHSLGGALVGAASAAHGVDGIGFSPPGLYYQVQKFDLTLADLQSTFAIVQPANDVVPRVDKQRGMIQWIQCLESAAQCHRLTHTACELWARCGDSSKRDWRQTCSRWYSGGPNGDINQAGGWEAACHEKLTLALLLLELLGSEAEGEDVPAIAGYTAPIAQLAGEIERRLKGQSGVLHLAACGRAQPQPLVAMRRWVLPCCLCLATARWLDYEESGATPGSSSAAAQNTELLNAMLASLYAGDTLFVPNKTFWLAGGVLLQNARNVTLHLDGTLEFLPGRAGWPEQEGVICNLNPLQPARAKRCVKEAIFIANVSKLTLTSTSGGTLNGHGKSWWGYLQYFFHGENRPRLLSIYNGTDILVEKWNFVDSAYWTFTALDVARMEIRHCTVSARVDKSDDHDLGNMDALNTDGFDVAGRDIHIHHCSVWNQDDCFTVQPRDRTGINADCTENVLVEHVNASGLGLTIGAVRPTPGHNCVRNVTFRDAYMLHTFKGIYLKSQNSPVEGVSGEISNVLYEDIVMDRPSQVPIWIGPAQEADSYKACSLLWPEVPFADCSPPGASMLWANITLRNIRVLNPKQSPGLVYGNPDRPMQNIHFENVVTVNPGLRPWGRSYYLCEGVAGLATAGTRPAPPCFRQPEPVEEVGLLDYLFA</sequence>
<evidence type="ECO:0000259" key="16">
    <source>
        <dbReference type="PROSITE" id="PS51718"/>
    </source>
</evidence>
<keyword evidence="5 10" id="KW-0378">Hydrolase</keyword>
<evidence type="ECO:0000259" key="14">
    <source>
        <dbReference type="PROSITE" id="PS50011"/>
    </source>
</evidence>
<dbReference type="GO" id="GO:0005975">
    <property type="term" value="P:carbohydrate metabolic process"/>
    <property type="evidence" value="ECO:0007669"/>
    <property type="project" value="InterPro"/>
</dbReference>
<dbReference type="InterPro" id="IPR008271">
    <property type="entry name" value="Ser/Thr_kinase_AS"/>
</dbReference>
<dbReference type="GO" id="GO:0005524">
    <property type="term" value="F:ATP binding"/>
    <property type="evidence" value="ECO:0007669"/>
    <property type="project" value="UniProtKB-UniRule"/>
</dbReference>
<dbReference type="InterPro" id="IPR020850">
    <property type="entry name" value="GED_dom"/>
</dbReference>
<feature type="region of interest" description="Disordered" evidence="11">
    <location>
        <begin position="1438"/>
        <end position="1457"/>
    </location>
</feature>
<comment type="caution">
    <text evidence="17">The sequence shown here is derived from an EMBL/GenBank/DDBJ whole genome shotgun (WGS) entry which is preliminary data.</text>
</comment>
<feature type="compositionally biased region" description="Polar residues" evidence="11">
    <location>
        <begin position="2025"/>
        <end position="2037"/>
    </location>
</feature>
<evidence type="ECO:0000256" key="4">
    <source>
        <dbReference type="ARBA" id="ARBA00022741"/>
    </source>
</evidence>
<dbReference type="SUPFAM" id="SSF52833">
    <property type="entry name" value="Thioredoxin-like"/>
    <property type="match status" value="1"/>
</dbReference>
<dbReference type="Pfam" id="PF00350">
    <property type="entry name" value="Dynamin_N"/>
    <property type="match status" value="1"/>
</dbReference>
<dbReference type="InterPro" id="IPR012334">
    <property type="entry name" value="Pectin_lyas_fold"/>
</dbReference>
<keyword evidence="18" id="KW-1185">Reference proteome</keyword>
<dbReference type="PRINTS" id="PR00195">
    <property type="entry name" value="DYNAMIN"/>
</dbReference>
<gene>
    <name evidence="17" type="primary">dnm1l</name>
    <name evidence="17" type="ORF">AK812_SmicGene4997</name>
</gene>
<dbReference type="InterPro" id="IPR017441">
    <property type="entry name" value="Protein_kinase_ATP_BS"/>
</dbReference>
<feature type="transmembrane region" description="Helical" evidence="12">
    <location>
        <begin position="2308"/>
        <end position="2329"/>
    </location>
</feature>